<keyword evidence="2" id="KW-0560">Oxidoreductase</keyword>
<dbReference type="InterPro" id="IPR037165">
    <property type="entry name" value="AldOxase/xan_DH_Mopterin-bd_sf"/>
</dbReference>
<dbReference type="Gene3D" id="3.90.1170.50">
    <property type="entry name" value="Aldehyde oxidase/xanthine dehydrogenase, a/b hammerhead"/>
    <property type="match status" value="1"/>
</dbReference>
<accession>A0A6J5YIH9</accession>
<dbReference type="InterPro" id="IPR036856">
    <property type="entry name" value="Ald_Oxase/Xan_DH_a/b_sf"/>
</dbReference>
<dbReference type="SUPFAM" id="SSF54665">
    <property type="entry name" value="CO dehydrogenase molybdoprotein N-domain-like"/>
    <property type="match status" value="1"/>
</dbReference>
<gene>
    <name evidence="4" type="ORF">UFOPK1392_02321</name>
</gene>
<dbReference type="AlphaFoldDB" id="A0A6J5YIH9"/>
<proteinExistence type="predicted"/>
<feature type="domain" description="Aldehyde oxidase/xanthine dehydrogenase a/b hammerhead" evidence="3">
    <location>
        <begin position="18"/>
        <end position="137"/>
    </location>
</feature>
<dbReference type="InterPro" id="IPR000674">
    <property type="entry name" value="Ald_Oxase/Xan_DH_a/b"/>
</dbReference>
<dbReference type="InterPro" id="IPR008274">
    <property type="entry name" value="AldOxase/xan_DH_MoCoBD1"/>
</dbReference>
<dbReference type="Pfam" id="PF02738">
    <property type="entry name" value="MoCoBD_1"/>
    <property type="match status" value="1"/>
</dbReference>
<sequence>MSVMGTRVERREDPTFLTGASLYTADLHDPLLDGAVHAHFVRSTIAHGRITELDVTEAIDAPGVVAVFTAADIAEAGDLGSFGVAIPGMIPDVLARPWLADGVVRFVGEAVAVILAESAQAAEDAAELVIVDYDPLDVVIDPLVAETDAALVHPDFGTNTALAVPFGHSEDLFDGCEVVVTRDLINQRVAVCPMEPRAIATTWHDGRLIAFCSTQAPHGAKGKLAGAYGLELDQVRVIAPAVGGGFGAKINLQSDEALLPWVSRRLGRPVRWAETRGESMISMPHGRAQAHHIEIGGRRDGTIEAYRLTVVQDTGAYPGMGCFLPFMTRTMAPGTYDIAKVECNVKSVMTNTTPIEAYRGAGRPEATAAIERAIDLFALEIGMDPAEVRRRNLVAADAFPFTTATGAVYDVGDYEGALDRVLAAADYTALRAEQAARRAAGDPVQLGIGICVYVEITAGPAGNQGEFAKVVLRHDGGVTVYTGSSGHGQGHDTSWAMLAHELTGIPMQQIKIVASDTDLVTEGHGTMGSRSLQLGGSAVWTATEQVVEKARHVAADLLEAAVADVVLDTDAGAFHVAGSPSISKTWAEVGAAGDITDVFGGGAAGAPIEVALTFTADNATFPFGAHVAVVEVDTETGRTELRRIITCDDAGRILNPLIVEGQRHGGIAQGVGQALFEEMSYDVDGNPTTANLADYAFISAAELPSFELVPMETPTPVNPLGAKGIGESGAIGSTPAVQSAVLDALTPFGITHLDMPLSALRVWQAISGS</sequence>
<dbReference type="Pfam" id="PF20256">
    <property type="entry name" value="MoCoBD_2"/>
    <property type="match status" value="1"/>
</dbReference>
<protein>
    <submittedName>
        <fullName evidence="4">Unannotated protein</fullName>
    </submittedName>
</protein>
<dbReference type="PANTHER" id="PTHR11908">
    <property type="entry name" value="XANTHINE DEHYDROGENASE"/>
    <property type="match status" value="1"/>
</dbReference>
<name>A0A6J5YIH9_9ZZZZ</name>
<evidence type="ECO:0000259" key="3">
    <source>
        <dbReference type="SMART" id="SM01008"/>
    </source>
</evidence>
<dbReference type="Gene3D" id="3.30.365.10">
    <property type="entry name" value="Aldehyde oxidase/xanthine dehydrogenase, molybdopterin binding domain"/>
    <property type="match status" value="4"/>
</dbReference>
<dbReference type="SMART" id="SM01008">
    <property type="entry name" value="Ald_Xan_dh_C"/>
    <property type="match status" value="1"/>
</dbReference>
<evidence type="ECO:0000256" key="1">
    <source>
        <dbReference type="ARBA" id="ARBA00022505"/>
    </source>
</evidence>
<evidence type="ECO:0000313" key="4">
    <source>
        <dbReference type="EMBL" id="CAB4324546.1"/>
    </source>
</evidence>
<dbReference type="GO" id="GO:0005506">
    <property type="term" value="F:iron ion binding"/>
    <property type="evidence" value="ECO:0007669"/>
    <property type="project" value="InterPro"/>
</dbReference>
<dbReference type="PANTHER" id="PTHR11908:SF132">
    <property type="entry name" value="ALDEHYDE OXIDASE 1-RELATED"/>
    <property type="match status" value="1"/>
</dbReference>
<evidence type="ECO:0000256" key="2">
    <source>
        <dbReference type="ARBA" id="ARBA00023002"/>
    </source>
</evidence>
<reference evidence="4" key="1">
    <citation type="submission" date="2020-05" db="EMBL/GenBank/DDBJ databases">
        <authorList>
            <person name="Chiriac C."/>
            <person name="Salcher M."/>
            <person name="Ghai R."/>
            <person name="Kavagutti S V."/>
        </authorList>
    </citation>
    <scope>NUCLEOTIDE SEQUENCE</scope>
</reference>
<dbReference type="InterPro" id="IPR016208">
    <property type="entry name" value="Ald_Oxase/xanthine_DH-like"/>
</dbReference>
<dbReference type="InterPro" id="IPR046867">
    <property type="entry name" value="AldOxase/xan_DH_MoCoBD2"/>
</dbReference>
<keyword evidence="1" id="KW-0500">Molybdenum</keyword>
<dbReference type="Pfam" id="PF01315">
    <property type="entry name" value="Ald_Xan_dh_C"/>
    <property type="match status" value="1"/>
</dbReference>
<dbReference type="EMBL" id="CAEMXZ010000167">
    <property type="protein sequence ID" value="CAB4324546.1"/>
    <property type="molecule type" value="Genomic_DNA"/>
</dbReference>
<dbReference type="SUPFAM" id="SSF56003">
    <property type="entry name" value="Molybdenum cofactor-binding domain"/>
    <property type="match status" value="1"/>
</dbReference>
<dbReference type="GO" id="GO:0016491">
    <property type="term" value="F:oxidoreductase activity"/>
    <property type="evidence" value="ECO:0007669"/>
    <property type="project" value="UniProtKB-KW"/>
</dbReference>
<organism evidence="4">
    <name type="scientific">freshwater metagenome</name>
    <dbReference type="NCBI Taxonomy" id="449393"/>
    <lineage>
        <taxon>unclassified sequences</taxon>
        <taxon>metagenomes</taxon>
        <taxon>ecological metagenomes</taxon>
    </lineage>
</organism>